<evidence type="ECO:0000313" key="1">
    <source>
        <dbReference type="EMBL" id="KAK0632267.1"/>
    </source>
</evidence>
<reference evidence="1" key="1">
    <citation type="submission" date="2023-06" db="EMBL/GenBank/DDBJ databases">
        <title>Genome-scale phylogeny and comparative genomics of the fungal order Sordariales.</title>
        <authorList>
            <consortium name="Lawrence Berkeley National Laboratory"/>
            <person name="Hensen N."/>
            <person name="Bonometti L."/>
            <person name="Westerberg I."/>
            <person name="Brannstrom I.O."/>
            <person name="Guillou S."/>
            <person name="Cros-Aarteil S."/>
            <person name="Calhoun S."/>
            <person name="Haridas S."/>
            <person name="Kuo A."/>
            <person name="Mondo S."/>
            <person name="Pangilinan J."/>
            <person name="Riley R."/>
            <person name="Labutti K."/>
            <person name="Andreopoulos B."/>
            <person name="Lipzen A."/>
            <person name="Chen C."/>
            <person name="Yanf M."/>
            <person name="Daum C."/>
            <person name="Ng V."/>
            <person name="Clum A."/>
            <person name="Steindorff A."/>
            <person name="Ohm R."/>
            <person name="Martin F."/>
            <person name="Silar P."/>
            <person name="Natvig D."/>
            <person name="Lalanne C."/>
            <person name="Gautier V."/>
            <person name="Ament-Velasquez S.L."/>
            <person name="Kruys A."/>
            <person name="Hutchinson M.I."/>
            <person name="Powell A.J."/>
            <person name="Barry K."/>
            <person name="Miller A.N."/>
            <person name="Grigoriev I.V."/>
            <person name="Debuchy R."/>
            <person name="Gladieux P."/>
            <person name="Thoren M.H."/>
            <person name="Johannesson H."/>
        </authorList>
    </citation>
    <scope>NUCLEOTIDE SEQUENCE</scope>
    <source>
        <strain evidence="1">CBS 606.72</strain>
    </source>
</reference>
<sequence>MILRISAARPAGGVATALRFRVRFGGVQRVAHLSTTRQGNCLSVTAEPGVLSKQQAVDAVTKTLTPSSKSDAVVILTSKSLAVWLQDATFVSKLLAPLGQSEKPAELSVLSAAVDAIPRLSSTGSYSSSEGLAILHGSLDETLPDLWSDPESSESELQPSLEFQMAPLRHDPVQVTVPVANTVFSNGRSHTIFASQWQTIKGTPPKLLRVVERTRQVIVTNTSNSYADSRVVAPLVPVTEPRKILAGLGNILRQIEIDLLPAPASKELEDIIPKLLKARSDRHNGYRQVGPMGVWAMVYPERIVASRELPRVFDITSGEEWPHAREASKLVFKLLARGCHVRKILSGGGGWGFKQGLLSLDPQTKYSTSDDEDVENFIRSFHGQDSGGATIAPGSYVQYFVEPFGCPPRGFRPRVRGGVASVVLGNQSILPEKTAQSDIQVVKGQFGAVSSQGIYISSKEEKPHQITTKLDVWGSYITSRS</sequence>
<keyword evidence="2" id="KW-1185">Reference proteome</keyword>
<proteinExistence type="predicted"/>
<evidence type="ECO:0000313" key="2">
    <source>
        <dbReference type="Proteomes" id="UP001175000"/>
    </source>
</evidence>
<name>A0AA39XE31_9PEZI</name>
<dbReference type="Proteomes" id="UP001175000">
    <property type="component" value="Unassembled WGS sequence"/>
</dbReference>
<organism evidence="1 2">
    <name type="scientific">Immersiella caudata</name>
    <dbReference type="NCBI Taxonomy" id="314043"/>
    <lineage>
        <taxon>Eukaryota</taxon>
        <taxon>Fungi</taxon>
        <taxon>Dikarya</taxon>
        <taxon>Ascomycota</taxon>
        <taxon>Pezizomycotina</taxon>
        <taxon>Sordariomycetes</taxon>
        <taxon>Sordariomycetidae</taxon>
        <taxon>Sordariales</taxon>
        <taxon>Lasiosphaeriaceae</taxon>
        <taxon>Immersiella</taxon>
    </lineage>
</organism>
<dbReference type="EMBL" id="JAULSU010000001">
    <property type="protein sequence ID" value="KAK0632267.1"/>
    <property type="molecule type" value="Genomic_DNA"/>
</dbReference>
<gene>
    <name evidence="1" type="ORF">B0T14DRAFT_444941</name>
</gene>
<evidence type="ECO:0008006" key="3">
    <source>
        <dbReference type="Google" id="ProtNLM"/>
    </source>
</evidence>
<dbReference type="AlphaFoldDB" id="A0AA39XE31"/>
<accession>A0AA39XE31</accession>
<comment type="caution">
    <text evidence="1">The sequence shown here is derived from an EMBL/GenBank/DDBJ whole genome shotgun (WGS) entry which is preliminary data.</text>
</comment>
<protein>
    <recommendedName>
        <fullName evidence="3">V-type c subunit family protein</fullName>
    </recommendedName>
</protein>